<dbReference type="RefSeq" id="WP_277731949.1">
    <property type="nucleotide sequence ID" value="NZ_CP120733.1"/>
</dbReference>
<evidence type="ECO:0000256" key="5">
    <source>
        <dbReference type="ARBA" id="ARBA00023172"/>
    </source>
</evidence>
<dbReference type="SUPFAM" id="SSF56349">
    <property type="entry name" value="DNA breaking-rejoining enzymes"/>
    <property type="match status" value="1"/>
</dbReference>
<accession>A0ABY8EAN3</accession>
<dbReference type="Gene3D" id="1.10.150.130">
    <property type="match status" value="1"/>
</dbReference>
<dbReference type="Pfam" id="PF14659">
    <property type="entry name" value="Phage_int_SAM_3"/>
    <property type="match status" value="1"/>
</dbReference>
<dbReference type="InterPro" id="IPR011010">
    <property type="entry name" value="DNA_brk_join_enz"/>
</dbReference>
<dbReference type="Gene3D" id="1.10.443.10">
    <property type="entry name" value="Intergrase catalytic core"/>
    <property type="match status" value="1"/>
</dbReference>
<dbReference type="EMBL" id="CP120733">
    <property type="protein sequence ID" value="WFD09971.1"/>
    <property type="molecule type" value="Genomic_DNA"/>
</dbReference>
<dbReference type="Pfam" id="PF00589">
    <property type="entry name" value="Phage_integrase"/>
    <property type="match status" value="1"/>
</dbReference>
<dbReference type="InterPro" id="IPR013762">
    <property type="entry name" value="Integrase-like_cat_sf"/>
</dbReference>
<dbReference type="InterPro" id="IPR044068">
    <property type="entry name" value="CB"/>
</dbReference>
<comment type="similarity">
    <text evidence="2">Belongs to the 'phage' integrase family.</text>
</comment>
<dbReference type="PROSITE" id="PS51900">
    <property type="entry name" value="CB"/>
    <property type="match status" value="1"/>
</dbReference>
<evidence type="ECO:0000313" key="9">
    <source>
        <dbReference type="EMBL" id="WFD09971.1"/>
    </source>
</evidence>
<gene>
    <name evidence="9" type="ORF">P4S50_16575</name>
</gene>
<dbReference type="InterPro" id="IPR004107">
    <property type="entry name" value="Integrase_SAM-like_N"/>
</dbReference>
<evidence type="ECO:0000256" key="4">
    <source>
        <dbReference type="ARBA" id="ARBA00023125"/>
    </source>
</evidence>
<keyword evidence="4 6" id="KW-0238">DNA-binding</keyword>
<comment type="function">
    <text evidence="1">Site-specific tyrosine recombinase, which acts by catalyzing the cutting and rejoining of the recombining DNA molecules.</text>
</comment>
<dbReference type="CDD" id="cd01189">
    <property type="entry name" value="INT_ICEBs1_C_like"/>
    <property type="match status" value="1"/>
</dbReference>
<dbReference type="PROSITE" id="PS51898">
    <property type="entry name" value="TYR_RECOMBINASE"/>
    <property type="match status" value="1"/>
</dbReference>
<evidence type="ECO:0000259" key="7">
    <source>
        <dbReference type="PROSITE" id="PS51898"/>
    </source>
</evidence>
<evidence type="ECO:0000313" key="10">
    <source>
        <dbReference type="Proteomes" id="UP001222800"/>
    </source>
</evidence>
<proteinExistence type="inferred from homology"/>
<reference evidence="9 10" key="1">
    <citation type="submission" date="2023-03" db="EMBL/GenBank/DDBJ databases">
        <title>Complete genome sequence of Tepidibacter sp. SWIR-1, isolated from a deep-sea hydrothermal vent.</title>
        <authorList>
            <person name="Li X."/>
        </authorList>
    </citation>
    <scope>NUCLEOTIDE SEQUENCE [LARGE SCALE GENOMIC DNA]</scope>
    <source>
        <strain evidence="9 10">SWIR-1</strain>
    </source>
</reference>
<dbReference type="InterPro" id="IPR050090">
    <property type="entry name" value="Tyrosine_recombinase_XerCD"/>
</dbReference>
<dbReference type="PANTHER" id="PTHR30349:SF64">
    <property type="entry name" value="PROPHAGE INTEGRASE INTD-RELATED"/>
    <property type="match status" value="1"/>
</dbReference>
<feature type="domain" description="Tyr recombinase" evidence="7">
    <location>
        <begin position="162"/>
        <end position="345"/>
    </location>
</feature>
<dbReference type="InterPro" id="IPR010998">
    <property type="entry name" value="Integrase_recombinase_N"/>
</dbReference>
<feature type="domain" description="Core-binding (CB)" evidence="8">
    <location>
        <begin position="56"/>
        <end position="140"/>
    </location>
</feature>
<sequence length="362" mass="42478">MPTYKDEKRGSWYAKFNYTDWTGNIKQKLKRGFKTQKEAKAFEREFLEKSQASPDMTFGALVELYMEDCKSRLKPTTYENKEYVIGLKVLPYFKDMPINSIEPATVRKWQNELISHENNYSPTYLKTVNNQLSAIFNFACKYYKLPSNPARICGSMGKKNADNMKFWTVDEFKQFIKFSDNPMYTVIYQILFWTGMRIGECLALTLNDFDFETETVSINKNYARHQKQDLILKPKTPKSKRIITIPKFLCDIINEYLSKLYDYDPSERLFPIARSTMNGHLVRIAKKAKVKRIRVHDLRHSHASLLIEEGFSPLLISERLGHENIETTLQTYSHLYPNKHSEVANKLDKINDNYDTTETPEK</sequence>
<dbReference type="PANTHER" id="PTHR30349">
    <property type="entry name" value="PHAGE INTEGRASE-RELATED"/>
    <property type="match status" value="1"/>
</dbReference>
<evidence type="ECO:0000259" key="8">
    <source>
        <dbReference type="PROSITE" id="PS51900"/>
    </source>
</evidence>
<keyword evidence="3" id="KW-0229">DNA integration</keyword>
<dbReference type="Pfam" id="PF14657">
    <property type="entry name" value="Arm-DNA-bind_4"/>
    <property type="match status" value="1"/>
</dbReference>
<evidence type="ECO:0000256" key="6">
    <source>
        <dbReference type="PROSITE-ProRule" id="PRU01248"/>
    </source>
</evidence>
<evidence type="ECO:0000256" key="3">
    <source>
        <dbReference type="ARBA" id="ARBA00022908"/>
    </source>
</evidence>
<dbReference type="InterPro" id="IPR028259">
    <property type="entry name" value="AP2-like_int_N"/>
</dbReference>
<evidence type="ECO:0000256" key="1">
    <source>
        <dbReference type="ARBA" id="ARBA00003283"/>
    </source>
</evidence>
<name>A0ABY8EAN3_9FIRM</name>
<evidence type="ECO:0000256" key="2">
    <source>
        <dbReference type="ARBA" id="ARBA00008857"/>
    </source>
</evidence>
<protein>
    <submittedName>
        <fullName evidence="9">Site-specific integrase</fullName>
    </submittedName>
</protein>
<keyword evidence="5" id="KW-0233">DNA recombination</keyword>
<organism evidence="9 10">
    <name type="scientific">Tepidibacter hydrothermalis</name>
    <dbReference type="NCBI Taxonomy" id="3036126"/>
    <lineage>
        <taxon>Bacteria</taxon>
        <taxon>Bacillati</taxon>
        <taxon>Bacillota</taxon>
        <taxon>Clostridia</taxon>
        <taxon>Peptostreptococcales</taxon>
        <taxon>Peptostreptococcaceae</taxon>
        <taxon>Tepidibacter</taxon>
    </lineage>
</organism>
<dbReference type="Proteomes" id="UP001222800">
    <property type="component" value="Chromosome"/>
</dbReference>
<keyword evidence="10" id="KW-1185">Reference proteome</keyword>
<dbReference type="InterPro" id="IPR002104">
    <property type="entry name" value="Integrase_catalytic"/>
</dbReference>